<evidence type="ECO:0000256" key="1">
    <source>
        <dbReference type="SAM" id="Coils"/>
    </source>
</evidence>
<dbReference type="GO" id="GO:0016887">
    <property type="term" value="F:ATP hydrolysis activity"/>
    <property type="evidence" value="ECO:0007669"/>
    <property type="project" value="InterPro"/>
</dbReference>
<evidence type="ECO:0000313" key="4">
    <source>
        <dbReference type="Proteomes" id="UP000198414"/>
    </source>
</evidence>
<dbReference type="EMBL" id="BCMI01000005">
    <property type="protein sequence ID" value="GAX05413.1"/>
    <property type="molecule type" value="Genomic_DNA"/>
</dbReference>
<dbReference type="SUPFAM" id="SSF52540">
    <property type="entry name" value="P-loop containing nucleoside triphosphate hydrolases"/>
    <property type="match status" value="1"/>
</dbReference>
<comment type="caution">
    <text evidence="3">The sequence shown here is derived from an EMBL/GenBank/DDBJ whole genome shotgun (WGS) entry which is preliminary data.</text>
</comment>
<evidence type="ECO:0000259" key="2">
    <source>
        <dbReference type="Pfam" id="PF13476"/>
    </source>
</evidence>
<protein>
    <submittedName>
        <fullName evidence="3">Chromosome segregation protein</fullName>
    </submittedName>
</protein>
<dbReference type="RefSeq" id="WP_089120720.1">
    <property type="nucleotide sequence ID" value="NZ_BCMI01000005.1"/>
</dbReference>
<feature type="domain" description="Rad50/SbcC-type AAA" evidence="2">
    <location>
        <begin position="9"/>
        <end position="283"/>
    </location>
</feature>
<feature type="coiled-coil region" evidence="1">
    <location>
        <begin position="397"/>
        <end position="441"/>
    </location>
</feature>
<name>A0A1Z5IUI3_9LACO</name>
<dbReference type="InterPro" id="IPR038729">
    <property type="entry name" value="Rad50/SbcC_AAA"/>
</dbReference>
<reference evidence="3 4" key="1">
    <citation type="submission" date="2015-11" db="EMBL/GenBank/DDBJ databases">
        <title>Draft genome sequences of new species of the genus Lactobacillus isolated from orchardgrass silage.</title>
        <authorList>
            <person name="Tohno M."/>
            <person name="Tanizawa Y."/>
            <person name="Arita M."/>
        </authorList>
    </citation>
    <scope>NUCLEOTIDE SEQUENCE [LARGE SCALE GENOMIC DNA]</scope>
    <source>
        <strain evidence="3 4">IWT25</strain>
    </source>
</reference>
<keyword evidence="1" id="KW-0175">Coiled coil</keyword>
<dbReference type="InterPro" id="IPR027417">
    <property type="entry name" value="P-loop_NTPase"/>
</dbReference>
<accession>A0A1Z5IUI3</accession>
<gene>
    <name evidence="3" type="ORF">IWT25_00717</name>
</gene>
<organism evidence="3 4">
    <name type="scientific">Secundilactobacillus pentosiphilus</name>
    <dbReference type="NCBI Taxonomy" id="1714682"/>
    <lineage>
        <taxon>Bacteria</taxon>
        <taxon>Bacillati</taxon>
        <taxon>Bacillota</taxon>
        <taxon>Bacilli</taxon>
        <taxon>Lactobacillales</taxon>
        <taxon>Lactobacillaceae</taxon>
        <taxon>Secundilactobacillus</taxon>
    </lineage>
</organism>
<dbReference type="GO" id="GO:0006302">
    <property type="term" value="P:double-strand break repair"/>
    <property type="evidence" value="ECO:0007669"/>
    <property type="project" value="InterPro"/>
</dbReference>
<dbReference type="AlphaFoldDB" id="A0A1Z5IUI3"/>
<dbReference type="Proteomes" id="UP000198414">
    <property type="component" value="Unassembled WGS sequence"/>
</dbReference>
<feature type="coiled-coil region" evidence="1">
    <location>
        <begin position="236"/>
        <end position="329"/>
    </location>
</feature>
<proteinExistence type="predicted"/>
<evidence type="ECO:0000313" key="3">
    <source>
        <dbReference type="EMBL" id="GAX05413.1"/>
    </source>
</evidence>
<dbReference type="Gene3D" id="3.40.50.300">
    <property type="entry name" value="P-loop containing nucleotide triphosphate hydrolases"/>
    <property type="match status" value="1"/>
</dbReference>
<feature type="coiled-coil region" evidence="1">
    <location>
        <begin position="472"/>
        <end position="530"/>
    </location>
</feature>
<dbReference type="SUPFAM" id="SSF75712">
    <property type="entry name" value="Rad50 coiled-coil Zn hook"/>
    <property type="match status" value="1"/>
</dbReference>
<sequence>MKEIKLKTISYHNFKGIKDYTIDADGQNVTIAGENATGKTSSFDGFWWLLFGKNSSEASKFNPKPLDENGNEIIGLEPEVSAVLTVDGKEVKLSRKLAEVWSKPRNQVEKVRKSDKTELTVDNVPYKLTDYNKMVSDIIDEDNFKLLTNPMAFNNLKWTDRREILLKMVPDVDDEEIVSQTDHPDELRKILSDHTVDEQRKIVKAQRSDLKKKIDSLPARIDEANRAIPEVSTTSKETLEAMLKEYQSSLSAKQSDLQALNVSNDSLDARKRKSELQNELQSKQSAHMQGEQLALGTLANDVSDMQIKYNTLNGQVSEQQREVESLSTKLQTTSDYKQVLLSQYHEAKDQTFDDSQLVCPTCGQEFPSDKQAEIKEHYNTERAKKLEDVTTKGKQAAADIEQTTETLKAKQAELEQSQTELYEAQNRLTELKQELAEKKSKVAPFEETDIYHDLKAKIDACDIEIQQGNGGNQEAKQELQAKISKIQADIEQVQGEISNYDAADRQHERIKQLTSEEAELKDQYNNLDLQSFVLDEYVRTKVKVLEKRINDMFGLVTFKLFETQKNGEINDICEAMVDGVPYSTDLNNAARINAGLDIINTLSKQYQVSAPIFVDNAESVNNIIETESQQIRLAVSKDKQLTKVGD</sequence>
<dbReference type="OrthoDB" id="1698838at2"/>
<dbReference type="Pfam" id="PF13476">
    <property type="entry name" value="AAA_23"/>
    <property type="match status" value="1"/>
</dbReference>